<dbReference type="InterPro" id="IPR016201">
    <property type="entry name" value="PSI"/>
</dbReference>
<dbReference type="InterPro" id="IPR000742">
    <property type="entry name" value="EGF"/>
</dbReference>
<dbReference type="Pfam" id="PF12947">
    <property type="entry name" value="EGF_3"/>
    <property type="match status" value="1"/>
</dbReference>
<dbReference type="OrthoDB" id="263283at2759"/>
<dbReference type="Proteomes" id="UP000675881">
    <property type="component" value="Chromosome 2"/>
</dbReference>
<organism evidence="14 15">
    <name type="scientific">Lepeophtheirus salmonis</name>
    <name type="common">Salmon louse</name>
    <name type="synonym">Caligus salmonis</name>
    <dbReference type="NCBI Taxonomy" id="72036"/>
    <lineage>
        <taxon>Eukaryota</taxon>
        <taxon>Metazoa</taxon>
        <taxon>Ecdysozoa</taxon>
        <taxon>Arthropoda</taxon>
        <taxon>Crustacea</taxon>
        <taxon>Multicrustacea</taxon>
        <taxon>Hexanauplia</taxon>
        <taxon>Copepoda</taxon>
        <taxon>Siphonostomatoida</taxon>
        <taxon>Caligidae</taxon>
        <taxon>Lepeophtheirus</taxon>
    </lineage>
</organism>
<dbReference type="PANTHER" id="PTHR46093">
    <property type="entry name" value="ACYL-COA-BINDING DOMAIN-CONTAINING PROTEIN 5"/>
    <property type="match status" value="1"/>
</dbReference>
<dbReference type="Pfam" id="PF24973">
    <property type="entry name" value="EGF_LMN_ATRN"/>
    <property type="match status" value="2"/>
</dbReference>
<comment type="subcellular location">
    <subcellularLocation>
        <location evidence="1">Membrane</location>
        <topology evidence="1">Single-pass type I membrane protein</topology>
    </subcellularLocation>
</comment>
<protein>
    <submittedName>
        <fullName evidence="14">MEGF8</fullName>
    </submittedName>
</protein>
<dbReference type="InterPro" id="IPR015915">
    <property type="entry name" value="Kelch-typ_b-propeller"/>
</dbReference>
<dbReference type="InterPro" id="IPR000152">
    <property type="entry name" value="EGF-type_Asp/Asn_hydroxyl_site"/>
</dbReference>
<dbReference type="Pfam" id="PF07645">
    <property type="entry name" value="EGF_CA"/>
    <property type="match status" value="1"/>
</dbReference>
<dbReference type="Gene3D" id="2.60.120.290">
    <property type="entry name" value="Spermadhesin, CUB domain"/>
    <property type="match status" value="2"/>
</dbReference>
<gene>
    <name evidence="14" type="ORF">LSAA_6589</name>
</gene>
<keyword evidence="11" id="KW-0325">Glycoprotein</keyword>
<keyword evidence="3 13" id="KW-0245">EGF-like domain</keyword>
<evidence type="ECO:0000256" key="10">
    <source>
        <dbReference type="ARBA" id="ARBA00023157"/>
    </source>
</evidence>
<keyword evidence="10" id="KW-1015">Disulfide bond</keyword>
<dbReference type="SUPFAM" id="SSF57196">
    <property type="entry name" value="EGF/Laminin"/>
    <property type="match status" value="1"/>
</dbReference>
<dbReference type="PROSITE" id="PS01248">
    <property type="entry name" value="EGF_LAM_1"/>
    <property type="match status" value="2"/>
</dbReference>
<dbReference type="InterPro" id="IPR035914">
    <property type="entry name" value="Sperma_CUB_dom_sf"/>
</dbReference>
<proteinExistence type="predicted"/>
<evidence type="ECO:0000256" key="6">
    <source>
        <dbReference type="ARBA" id="ARBA00022737"/>
    </source>
</evidence>
<dbReference type="SMART" id="SM00181">
    <property type="entry name" value="EGF"/>
    <property type="match status" value="7"/>
</dbReference>
<dbReference type="CDD" id="cd00054">
    <property type="entry name" value="EGF_CA"/>
    <property type="match status" value="1"/>
</dbReference>
<dbReference type="SUPFAM" id="SSF117281">
    <property type="entry name" value="Kelch motif"/>
    <property type="match status" value="2"/>
</dbReference>
<keyword evidence="15" id="KW-1185">Reference proteome</keyword>
<comment type="caution">
    <text evidence="13">Lacks conserved residue(s) required for the propagation of feature annotation.</text>
</comment>
<evidence type="ECO:0000256" key="5">
    <source>
        <dbReference type="ARBA" id="ARBA00022729"/>
    </source>
</evidence>
<reference evidence="14" key="1">
    <citation type="submission" date="2021-02" db="EMBL/GenBank/DDBJ databases">
        <authorList>
            <person name="Bekaert M."/>
        </authorList>
    </citation>
    <scope>NUCLEOTIDE SEQUENCE</scope>
    <source>
        <strain evidence="14">IoA-00</strain>
    </source>
</reference>
<dbReference type="PROSITE" id="PS50026">
    <property type="entry name" value="EGF_3"/>
    <property type="match status" value="1"/>
</dbReference>
<dbReference type="PROSITE" id="PS01187">
    <property type="entry name" value="EGF_CA"/>
    <property type="match status" value="1"/>
</dbReference>
<dbReference type="FunFam" id="2.10.25.10:FF:000202">
    <property type="entry name" value="Multiple epidermal growth factor-like domains 8"/>
    <property type="match status" value="1"/>
</dbReference>
<evidence type="ECO:0000256" key="3">
    <source>
        <dbReference type="ARBA" id="ARBA00022536"/>
    </source>
</evidence>
<keyword evidence="7" id="KW-0106">Calcium</keyword>
<evidence type="ECO:0000313" key="15">
    <source>
        <dbReference type="Proteomes" id="UP000675881"/>
    </source>
</evidence>
<evidence type="ECO:0000256" key="11">
    <source>
        <dbReference type="ARBA" id="ARBA00023180"/>
    </source>
</evidence>
<dbReference type="PROSITE" id="PS01180">
    <property type="entry name" value="CUB"/>
    <property type="match status" value="1"/>
</dbReference>
<dbReference type="GO" id="GO:0005509">
    <property type="term" value="F:calcium ion binding"/>
    <property type="evidence" value="ECO:0007669"/>
    <property type="project" value="InterPro"/>
</dbReference>
<dbReference type="GO" id="GO:0048731">
    <property type="term" value="P:system development"/>
    <property type="evidence" value="ECO:0007669"/>
    <property type="project" value="UniProtKB-ARBA"/>
</dbReference>
<dbReference type="SUPFAM" id="SSF49854">
    <property type="entry name" value="Spermadhesin, CUB domain"/>
    <property type="match status" value="1"/>
</dbReference>
<evidence type="ECO:0000313" key="14">
    <source>
        <dbReference type="EMBL" id="CAF2870009.1"/>
    </source>
</evidence>
<evidence type="ECO:0000256" key="9">
    <source>
        <dbReference type="ARBA" id="ARBA00023136"/>
    </source>
</evidence>
<dbReference type="InterPro" id="IPR049883">
    <property type="entry name" value="NOTCH1_EGF-like"/>
</dbReference>
<keyword evidence="5" id="KW-0732">Signal</keyword>
<dbReference type="InterPro" id="IPR056863">
    <property type="entry name" value="LMN_ATRN_NET-like_EGF"/>
</dbReference>
<dbReference type="InterPro" id="IPR002049">
    <property type="entry name" value="LE_dom"/>
</dbReference>
<dbReference type="Gene3D" id="2.10.25.10">
    <property type="entry name" value="Laminin"/>
    <property type="match status" value="4"/>
</dbReference>
<dbReference type="PROSITE" id="PS01186">
    <property type="entry name" value="EGF_2"/>
    <property type="match status" value="1"/>
</dbReference>
<evidence type="ECO:0000256" key="2">
    <source>
        <dbReference type="ARBA" id="ARBA00022441"/>
    </source>
</evidence>
<accession>A0A7R8CMW9</accession>
<dbReference type="PROSITE" id="PS00010">
    <property type="entry name" value="ASX_HYDROXYL"/>
    <property type="match status" value="2"/>
</dbReference>
<dbReference type="CDD" id="cd00055">
    <property type="entry name" value="EGF_Lam"/>
    <property type="match status" value="2"/>
</dbReference>
<evidence type="ECO:0000256" key="8">
    <source>
        <dbReference type="ARBA" id="ARBA00022989"/>
    </source>
</evidence>
<evidence type="ECO:0000256" key="13">
    <source>
        <dbReference type="PROSITE-ProRule" id="PRU00076"/>
    </source>
</evidence>
<keyword evidence="12" id="KW-0424">Laminin EGF-like domain</keyword>
<keyword evidence="8" id="KW-1133">Transmembrane helix</keyword>
<dbReference type="PROSITE" id="PS00022">
    <property type="entry name" value="EGF_1"/>
    <property type="match status" value="1"/>
</dbReference>
<evidence type="ECO:0000256" key="4">
    <source>
        <dbReference type="ARBA" id="ARBA00022692"/>
    </source>
</evidence>
<name>A0A7R8CMW9_LEPSM</name>
<dbReference type="InterPro" id="IPR001881">
    <property type="entry name" value="EGF-like_Ca-bd_dom"/>
</dbReference>
<evidence type="ECO:0000256" key="1">
    <source>
        <dbReference type="ARBA" id="ARBA00004479"/>
    </source>
</evidence>
<dbReference type="InterPro" id="IPR056737">
    <property type="entry name" value="Beta-prop_ATRN-MKLN-like"/>
</dbReference>
<evidence type="ECO:0000256" key="7">
    <source>
        <dbReference type="ARBA" id="ARBA00022837"/>
    </source>
</evidence>
<sequence length="2336" mass="263585">MGSWIWFLFALLLSWIPRLRACTRTFLRDAHGVIGDGPGEHTPNSVCEWFISPEDPSLKYITIEFQELSTECAYDYLFILDGNGSLLASLSGSGSERGVCTDNATCGCDEGFTGPDCSIETCPDGCKPGGKMSGEEAVFVVPPDLRATIDTFFSPRTSHSSIVLENSIYFYGGYNLRYVLRDLISYDFETWKKIEPQNNISWPPPLYGHAAVELDSGFVLFGGKDNHHIPSSQEVEFFGEFSSSMFTLQLSDWTWKTVEPRNGKMTDLRVTGHMADLARFSRLSDRIWVYDIKKRKWSELESAGDKDRPPERAYHAAVVIGDYMVIFGGYSHRHNKVEICYDKEIYFYHLGCHSWVSKNILDEGAVQHRNYPEREGLFGASVAVKKPNIIVYSGGYKGSVSGNVWAFTFPFALSIPNNKKVCSKYGSSSMCKANPECGWCSTTGICYPRTSTSNCSIKGLLPSLLERVLLINYDLKSVVGVFILKLVYQDMQPLILAPLKEKFKRDSAAKLTTPNQCTRENFKSGITLFKYSNPPNETYPDEVSIINKTEAEYMPFLNEVLPSSYRRSREEYILRIRGSVHIPHHHYSSSYSLNGSSDDDKIEEERNNLKWPESGSPIILKPGTSYQIDFSATALFESSMVLNGFFQPPLELSLKSGIDDEQIMPQVFGKDFLRPFRGDGSCLSYKNCFACTADTLCGWCSVHNECLARGDRSVEDRCNDNFLTLDPSMCVNCSSHIYCDTCSNDVNCEYRTRDSKCSAQYRVIVEVTVQTAWVNRGDVFGVLRQKSVFLFSVYTSEYRYGRCREWFDRNNFYDEGEEIPEKLNDHIMCRTCSSFSRCSECLKSWVADGSFLNSSSNEVCAMNKSMSWAYSSCPDVDECALNLHNCHENATCSNYPGSFQCNCNRGFIGDGINECLRTCYEDCVHGKCVNLGYENFKCECDLGWSGVDCSLDCNCHNHSTCYEDIGICDKCMNNTTGKHCHLCKEGSFGNATIGGCDSCFCNGHEKHSSWDFVIMILKVFMEIHDMVENAIILAPQGNISLSLTLEVLGAMEGNLSIEKDCLWIISSASSSRMNLDDKSNTYFSSIPKGFNAISLTIESVNISCSENSIYIYDGLPPYISSSDNFSILGIVCNEKYDMPNKQFIAHSGVISVYFQRPDDLSQGFNASFQVMTCPKEGCDSDNDCPMNCSSIGECHRGVCICPVGFGDIDCSIELPTQTVPIKTTLFLPDIGGHSFRFGHSMDIDLEETLWIYGGSSGNHVLNDIRAFDTRNNSWIRVTVRGEVSPPIGINKTHYLDDFWSFDVITRNWREIKTKENPHSVAGHTLTLNADVARFLLIGAGGLYGHSCIYHEGHFYVYGGISFYVDKVDVSNRLYSLNYDTLQWSLLTSFINVQGGSSPMYFHSAISTPKFMMLIGGNPGAVIAYIYDCQTWVGLDYNLNERYLGLAAVLGDVKRLDIPQDLCRVYDKKSDLCKVTHGCSYCSVYEIVSGTNSSYCYSISSGKEPEECRSFSSGIKESNEGLNCEKIKLSCNFYRVCGECLSKNCRWCSGCNKGQCPKEVTLPEQCPDLICSASDCQKCKTNNSSSECVWTRRVHKSGEQKRKNNKMMIQSHVLHLVTPTTIVTSVYQAQVRKGGWSECRWSIKLNECISPGYLQLRCTGGNCGRILKRGDMCPISCSQRTNCKTCHQRSDCGWCSFSSSPLTGIGVCLQGFSQNILSNSLFSTSSSNKWNIEMCPPENECSNNHHDCDPDSEMCIDTELSYKCVCNEGYEKKVSGEGCKPICSQGCLYGKCIEPGVCKCDFSYVGLDCSKQCQCNGHSDCESPERLDVCISCQNNTIGAHCEKFLQRVSKSIHSGPRDGSETVCVNCEDYTQGRTCEQCVERHFRGTEDTRNDCRPCWCNGHGNTCDQITGENCQCHNNTYSDVHQCRYLRMNLYGRESSCFKYQCSRCKEYYLGYPENGHQCYRVMTVDTEYCFDPETQSECNRIPSPLNAGQAVFFAVQPKFMNVDIRIVIDVTVGEVDVYLAPDSRIFVVENDENWHHNISFDPRFFIFSCIRPFKKRRTSSSTGWTKKIGILGGCFSSFQVYVCTKNITFLKVRHTGRILHAKGLKNRLVISLPEAYHDLRTTRFHIVVIGKVSSKVTFGSMYFRRRSVTYRPFHVRRARRRHEVEMMHMAQRPFTKILILLNQDESSSSSFYVSKKKVGGTCRSRHYHHRRHHNHRKISDQSHNHLRLHMVDCSSNDDEATEESYRIRPVAQEPLIGGSPNINTVLVQYPSGGKKAPNSLKPLTHSSIYGRFSRQGRFQRLVRRRYYPLLNAPVFFKLLDGVMEERHLLEL</sequence>
<dbReference type="InterPro" id="IPR024731">
    <property type="entry name" value="NELL2-like_EGF"/>
</dbReference>
<dbReference type="EMBL" id="HG994581">
    <property type="protein sequence ID" value="CAF2870009.1"/>
    <property type="molecule type" value="Genomic_DNA"/>
</dbReference>
<dbReference type="GO" id="GO:0048513">
    <property type="term" value="P:animal organ development"/>
    <property type="evidence" value="ECO:0007669"/>
    <property type="project" value="UniProtKB-ARBA"/>
</dbReference>
<dbReference type="Gene3D" id="2.120.10.80">
    <property type="entry name" value="Kelch-type beta propeller"/>
    <property type="match status" value="4"/>
</dbReference>
<dbReference type="Pfam" id="PF24981">
    <property type="entry name" value="Beta-prop_ATRN-LZTR1"/>
    <property type="match status" value="1"/>
</dbReference>
<keyword evidence="2" id="KW-0880">Kelch repeat</keyword>
<dbReference type="PANTHER" id="PTHR46093:SF16">
    <property type="entry name" value="MULTIPLE EGF-LIKE-DOMAINS 8"/>
    <property type="match status" value="1"/>
</dbReference>
<keyword evidence="6" id="KW-0677">Repeat</keyword>
<evidence type="ECO:0000256" key="12">
    <source>
        <dbReference type="ARBA" id="ARBA00023292"/>
    </source>
</evidence>
<dbReference type="SMART" id="SM00423">
    <property type="entry name" value="PSI"/>
    <property type="match status" value="4"/>
</dbReference>
<dbReference type="InterPro" id="IPR000859">
    <property type="entry name" value="CUB_dom"/>
</dbReference>
<dbReference type="SMART" id="SM00180">
    <property type="entry name" value="EGF_Lam"/>
    <property type="match status" value="2"/>
</dbReference>
<dbReference type="GO" id="GO:0016020">
    <property type="term" value="C:membrane"/>
    <property type="evidence" value="ECO:0007669"/>
    <property type="project" value="UniProtKB-SubCell"/>
</dbReference>
<dbReference type="SMART" id="SM00179">
    <property type="entry name" value="EGF_CA"/>
    <property type="match status" value="3"/>
</dbReference>
<dbReference type="InterPro" id="IPR018097">
    <property type="entry name" value="EGF_Ca-bd_CS"/>
</dbReference>
<keyword evidence="9" id="KW-0472">Membrane</keyword>
<keyword evidence="4" id="KW-0812">Transmembrane</keyword>